<reference evidence="1 2" key="1">
    <citation type="submission" date="2024-06" db="EMBL/GenBank/DDBJ databases">
        <authorList>
            <person name="Woo H."/>
        </authorList>
    </citation>
    <scope>NUCLEOTIDE SEQUENCE [LARGE SCALE GENOMIC DNA]</scope>
    <source>
        <strain evidence="1 2">S2-g</strain>
    </source>
</reference>
<dbReference type="Gene3D" id="2.160.20.10">
    <property type="entry name" value="Single-stranded right-handed beta-helix, Pectin lyase-like"/>
    <property type="match status" value="2"/>
</dbReference>
<gene>
    <name evidence="1" type="ORF">ABQJ56_06205</name>
</gene>
<dbReference type="SUPFAM" id="SSF51126">
    <property type="entry name" value="Pectin lyase-like"/>
    <property type="match status" value="1"/>
</dbReference>
<dbReference type="InterPro" id="IPR011050">
    <property type="entry name" value="Pectin_lyase_fold/virulence"/>
</dbReference>
<name>A0ABV3QMW8_9GAMM</name>
<sequence>MVLLPLACRAETLHVAPAGSANGACEASSPCTLQAAQAKVRALRIQGHDDITVQLQDGTYRLQQPLQFDAADSGAKGRPVRWQAAPGAHPVLSGARLLQGTREGALWRFALPAGDAPSSVYVDDRRRWPARTAACPHCVVDAKGLSNVPPAILHALQVSSLAVMHERWRDFRCRVVALGRGRVDLAQPCWHNVTLDSAKNGWSVASPVGKYYAGVDWFENLAGDPSTSGSYTVDAVQRVLSYRPSPEEATRAPSIELPVLEQLLVLKGTLKAPVHDLVFSGITFAGTEWRKPKSGDGYVSLQAGYLVDGNSRTALPDNGEGMTRTGRAVDVEAGRDIVFDRDSFRQLAAAGIALAGGTHGAAVTNSRFTDLGGGAVFVGDTEGHPADPAGKTSDVVVADNRIDHVALAYRDNVAIMAGFVNGLEIAHNTLSDLPYSGISVGWGWDYEGDAPVESAIHIVANRIERVMLQLADGGAIYTQAQSTPDTSCVLRNAIDMRHSGEGNGIYLDEHSTYFDVEHNVVLGSWVSAWASWSGHLRIVGNWTDTAGKPHNPGPTKLWSPNFTGLKTLPAAALAIQRAAGARIGHPRPGLPIRVPPACPKQ</sequence>
<evidence type="ECO:0000313" key="1">
    <source>
        <dbReference type="EMBL" id="MEW9623816.1"/>
    </source>
</evidence>
<dbReference type="PANTHER" id="PTHR36453:SF1">
    <property type="entry name" value="RIGHT HANDED BETA HELIX DOMAIN-CONTAINING PROTEIN"/>
    <property type="match status" value="1"/>
</dbReference>
<organism evidence="1 2">
    <name type="scientific">Rhodanobacter geophilus</name>
    <dbReference type="NCBI Taxonomy" id="3162488"/>
    <lineage>
        <taxon>Bacteria</taxon>
        <taxon>Pseudomonadati</taxon>
        <taxon>Pseudomonadota</taxon>
        <taxon>Gammaproteobacteria</taxon>
        <taxon>Lysobacterales</taxon>
        <taxon>Rhodanobacteraceae</taxon>
        <taxon>Rhodanobacter</taxon>
    </lineage>
</organism>
<comment type="caution">
    <text evidence="1">The sequence shown here is derived from an EMBL/GenBank/DDBJ whole genome shotgun (WGS) entry which is preliminary data.</text>
</comment>
<keyword evidence="2" id="KW-1185">Reference proteome</keyword>
<accession>A0ABV3QMW8</accession>
<dbReference type="Proteomes" id="UP001556170">
    <property type="component" value="Unassembled WGS sequence"/>
</dbReference>
<dbReference type="InterPro" id="IPR012334">
    <property type="entry name" value="Pectin_lyas_fold"/>
</dbReference>
<dbReference type="RefSeq" id="WP_367844124.1">
    <property type="nucleotide sequence ID" value="NZ_JBFOHL010000004.1"/>
</dbReference>
<protein>
    <submittedName>
        <fullName evidence="1">Right-handed parallel beta-helix repeat-containing protein</fullName>
    </submittedName>
</protein>
<proteinExistence type="predicted"/>
<dbReference type="PANTHER" id="PTHR36453">
    <property type="entry name" value="SECRETED PROTEIN-RELATED"/>
    <property type="match status" value="1"/>
</dbReference>
<dbReference type="EMBL" id="JBFOHL010000004">
    <property type="protein sequence ID" value="MEW9623816.1"/>
    <property type="molecule type" value="Genomic_DNA"/>
</dbReference>
<evidence type="ECO:0000313" key="2">
    <source>
        <dbReference type="Proteomes" id="UP001556170"/>
    </source>
</evidence>